<dbReference type="FunFam" id="3.40.50.300:FF:000395">
    <property type="entry name" value="Replication factor C subunit 1"/>
    <property type="match status" value="1"/>
</dbReference>
<dbReference type="SUPFAM" id="SSF48019">
    <property type="entry name" value="post-AAA+ oligomerization domain-like"/>
    <property type="match status" value="1"/>
</dbReference>
<proteinExistence type="inferred from homology"/>
<dbReference type="CDD" id="cd00009">
    <property type="entry name" value="AAA"/>
    <property type="match status" value="1"/>
</dbReference>
<dbReference type="EMBL" id="RCHS01001275">
    <property type="protein sequence ID" value="RMX54364.1"/>
    <property type="molecule type" value="Genomic_DNA"/>
</dbReference>
<dbReference type="GO" id="GO:0005634">
    <property type="term" value="C:nucleus"/>
    <property type="evidence" value="ECO:0007669"/>
    <property type="project" value="TreeGrafter"/>
</dbReference>
<dbReference type="Gene3D" id="1.20.272.10">
    <property type="match status" value="1"/>
</dbReference>
<keyword evidence="2" id="KW-0235">DNA replication</keyword>
<dbReference type="OrthoDB" id="446168at2759"/>
<feature type="compositionally biased region" description="Acidic residues" evidence="3">
    <location>
        <begin position="432"/>
        <end position="442"/>
    </location>
</feature>
<dbReference type="Gene3D" id="3.40.50.300">
    <property type="entry name" value="P-loop containing nucleotide triphosphate hydrolases"/>
    <property type="match status" value="1"/>
</dbReference>
<organism evidence="5 6">
    <name type="scientific">Pocillopora damicornis</name>
    <name type="common">Cauliflower coral</name>
    <name type="synonym">Millepora damicornis</name>
    <dbReference type="NCBI Taxonomy" id="46731"/>
    <lineage>
        <taxon>Eukaryota</taxon>
        <taxon>Metazoa</taxon>
        <taxon>Cnidaria</taxon>
        <taxon>Anthozoa</taxon>
        <taxon>Hexacorallia</taxon>
        <taxon>Scleractinia</taxon>
        <taxon>Astrocoeniina</taxon>
        <taxon>Pocilloporidae</taxon>
        <taxon>Pocillopora</taxon>
    </lineage>
</organism>
<dbReference type="InterPro" id="IPR003959">
    <property type="entry name" value="ATPase_AAA_core"/>
</dbReference>
<dbReference type="InterPro" id="IPR003593">
    <property type="entry name" value="AAA+_ATPase"/>
</dbReference>
<dbReference type="FunFam" id="1.20.272.10:FF:000053">
    <property type="match status" value="1"/>
</dbReference>
<dbReference type="AlphaFoldDB" id="A0A3M6ULG1"/>
<name>A0A3M6ULG1_POCDA</name>
<feature type="region of interest" description="Disordered" evidence="3">
    <location>
        <begin position="419"/>
        <end position="505"/>
    </location>
</feature>
<dbReference type="InterPro" id="IPR027417">
    <property type="entry name" value="P-loop_NTPase"/>
</dbReference>
<protein>
    <recommendedName>
        <fullName evidence="4">AAA+ ATPase domain-containing protein</fullName>
    </recommendedName>
</protein>
<dbReference type="GO" id="GO:0005524">
    <property type="term" value="F:ATP binding"/>
    <property type="evidence" value="ECO:0007669"/>
    <property type="project" value="InterPro"/>
</dbReference>
<dbReference type="GO" id="GO:0003689">
    <property type="term" value="F:DNA clamp loader activity"/>
    <property type="evidence" value="ECO:0007669"/>
    <property type="project" value="InterPro"/>
</dbReference>
<dbReference type="Pfam" id="PF25361">
    <property type="entry name" value="AAA_lid_RFC1"/>
    <property type="match status" value="1"/>
</dbReference>
<evidence type="ECO:0000313" key="6">
    <source>
        <dbReference type="Proteomes" id="UP000275408"/>
    </source>
</evidence>
<comment type="similarity">
    <text evidence="1">Belongs to the activator 1 large subunit family.</text>
</comment>
<dbReference type="GO" id="GO:0016887">
    <property type="term" value="F:ATP hydrolysis activity"/>
    <property type="evidence" value="ECO:0007669"/>
    <property type="project" value="InterPro"/>
</dbReference>
<dbReference type="Gene3D" id="1.10.8.60">
    <property type="match status" value="1"/>
</dbReference>
<dbReference type="InterPro" id="IPR013725">
    <property type="entry name" value="DNA_replication_fac_RFC1_C"/>
</dbReference>
<evidence type="ECO:0000259" key="4">
    <source>
        <dbReference type="SMART" id="SM00382"/>
    </source>
</evidence>
<keyword evidence="6" id="KW-1185">Reference proteome</keyword>
<dbReference type="GO" id="GO:0006281">
    <property type="term" value="P:DNA repair"/>
    <property type="evidence" value="ECO:0007669"/>
    <property type="project" value="InterPro"/>
</dbReference>
<dbReference type="SUPFAM" id="SSF52540">
    <property type="entry name" value="P-loop containing nucleoside triphosphate hydrolases"/>
    <property type="match status" value="1"/>
</dbReference>
<feature type="domain" description="AAA+ ATPase" evidence="4">
    <location>
        <begin position="33"/>
        <end position="167"/>
    </location>
</feature>
<dbReference type="Proteomes" id="UP000275408">
    <property type="component" value="Unassembled WGS sequence"/>
</dbReference>
<sequence length="505" mass="56366">MRKLMNWLRDWEKNRKKPASKSSFFNKDQDGSSCKAALLSGSPGVGKTTTATLVCEELGFTYIEMNASDTRSKKTLEEHISHSLSNKTMDGFLTGCQKADPSKHVLLMDEVDGMAGNEDRGGMQELISLIKSSKIPVICMCNDRNSPKMRSLANYCFDLRFQRPRVEQIKGAMMSIAFKEGLKIPPQAMEQIILGANQDVRQGAFDAVRRLLSGAESSKMNLIEKSDMFFCDYSMMPLFMQENYLMVDPSQSRGDIKKTLSLVSQTADSICDGDLVEKLIRQGGNWSMLPMQAMFSCVIPSTLISGGMGQRIEFPQWLGKNSKYGRMDRMLQELKGHMRLRKVLTRPLMTQESDQINPGVSRVMQVMENYDLTKEDWDSIIEVGQFEGQRDPVASIPSKVKAAFTRTYNKESFKTPYAIRAAPKKGRRGGAEDEQMMEEAGEGDASAVEPQNDDNDDLENNPMIKASKKPAKAAASGRSKGRKSKESVKKEAPTSKGKGRGKNRK</sequence>
<reference evidence="5 6" key="1">
    <citation type="journal article" date="2018" name="Sci. Rep.">
        <title>Comparative analysis of the Pocillopora damicornis genome highlights role of immune system in coral evolution.</title>
        <authorList>
            <person name="Cunning R."/>
            <person name="Bay R.A."/>
            <person name="Gillette P."/>
            <person name="Baker A.C."/>
            <person name="Traylor-Knowles N."/>
        </authorList>
    </citation>
    <scope>NUCLEOTIDE SEQUENCE [LARGE SCALE GENOMIC DNA]</scope>
    <source>
        <strain evidence="5">RSMAS</strain>
        <tissue evidence="5">Whole animal</tissue>
    </source>
</reference>
<evidence type="ECO:0000256" key="1">
    <source>
        <dbReference type="ARBA" id="ARBA00006116"/>
    </source>
</evidence>
<feature type="compositionally biased region" description="Basic and acidic residues" evidence="3">
    <location>
        <begin position="484"/>
        <end position="493"/>
    </location>
</feature>
<dbReference type="PANTHER" id="PTHR23389">
    <property type="entry name" value="CHROMOSOME TRANSMISSION FIDELITY FACTOR 18"/>
    <property type="match status" value="1"/>
</dbReference>
<gene>
    <name evidence="5" type="ORF">pdam_00018403</name>
</gene>
<dbReference type="GO" id="GO:0006260">
    <property type="term" value="P:DNA replication"/>
    <property type="evidence" value="ECO:0007669"/>
    <property type="project" value="UniProtKB-KW"/>
</dbReference>
<dbReference type="STRING" id="46731.A0A3M6ULG1"/>
<dbReference type="InterPro" id="IPR012178">
    <property type="entry name" value="RFC1"/>
</dbReference>
<dbReference type="SMART" id="SM00382">
    <property type="entry name" value="AAA"/>
    <property type="match status" value="1"/>
</dbReference>
<dbReference type="PIRSF" id="PIRSF036578">
    <property type="entry name" value="RFC1"/>
    <property type="match status" value="1"/>
</dbReference>
<comment type="caution">
    <text evidence="5">The sequence shown here is derived from an EMBL/GenBank/DDBJ whole genome shotgun (WGS) entry which is preliminary data.</text>
</comment>
<dbReference type="InterPro" id="IPR008921">
    <property type="entry name" value="DNA_pol3_clamp-load_cplx_C"/>
</dbReference>
<evidence type="ECO:0000256" key="3">
    <source>
        <dbReference type="SAM" id="MobiDB-lite"/>
    </source>
</evidence>
<dbReference type="PANTHER" id="PTHR23389:SF6">
    <property type="entry name" value="REPLICATION FACTOR C SUBUNIT 1"/>
    <property type="match status" value="1"/>
</dbReference>
<accession>A0A3M6ULG1</accession>
<dbReference type="Pfam" id="PF00004">
    <property type="entry name" value="AAA"/>
    <property type="match status" value="1"/>
</dbReference>
<dbReference type="GO" id="GO:0003677">
    <property type="term" value="F:DNA binding"/>
    <property type="evidence" value="ECO:0007669"/>
    <property type="project" value="InterPro"/>
</dbReference>
<dbReference type="GO" id="GO:0005663">
    <property type="term" value="C:DNA replication factor C complex"/>
    <property type="evidence" value="ECO:0007669"/>
    <property type="project" value="InterPro"/>
</dbReference>
<evidence type="ECO:0000256" key="2">
    <source>
        <dbReference type="ARBA" id="ARBA00022705"/>
    </source>
</evidence>
<dbReference type="Pfam" id="PF08519">
    <property type="entry name" value="RFC1"/>
    <property type="match status" value="1"/>
</dbReference>
<evidence type="ECO:0000313" key="5">
    <source>
        <dbReference type="EMBL" id="RMX54364.1"/>
    </source>
</evidence>